<comment type="caution">
    <text evidence="2">The sequence shown here is derived from an EMBL/GenBank/DDBJ whole genome shotgun (WGS) entry which is preliminary data.</text>
</comment>
<name>A0A7W8DEI5_9GAMM</name>
<proteinExistence type="predicted"/>
<dbReference type="PANTHER" id="PTHR33361">
    <property type="entry name" value="GLR0591 PROTEIN"/>
    <property type="match status" value="1"/>
</dbReference>
<evidence type="ECO:0000313" key="2">
    <source>
        <dbReference type="EMBL" id="MBB5015735.1"/>
    </source>
</evidence>
<dbReference type="PANTHER" id="PTHR33361:SF16">
    <property type="entry name" value="DUF885 DOMAIN-CONTAINING PROTEIN"/>
    <property type="match status" value="1"/>
</dbReference>
<dbReference type="AlphaFoldDB" id="A0A7W8DEI5"/>
<evidence type="ECO:0000313" key="3">
    <source>
        <dbReference type="Proteomes" id="UP000519004"/>
    </source>
</evidence>
<protein>
    <submittedName>
        <fullName evidence="2">Uncharacterized protein (DUF885 family)</fullName>
    </submittedName>
</protein>
<dbReference type="InterPro" id="IPR010281">
    <property type="entry name" value="DUF885"/>
</dbReference>
<feature type="signal peptide" evidence="1">
    <location>
        <begin position="1"/>
        <end position="25"/>
    </location>
</feature>
<accession>A0A7W8DEI5</accession>
<evidence type="ECO:0000256" key="1">
    <source>
        <dbReference type="SAM" id="SignalP"/>
    </source>
</evidence>
<organism evidence="2 3">
    <name type="scientific">Rehaibacterium terrae</name>
    <dbReference type="NCBI Taxonomy" id="1341696"/>
    <lineage>
        <taxon>Bacteria</taxon>
        <taxon>Pseudomonadati</taxon>
        <taxon>Pseudomonadota</taxon>
        <taxon>Gammaproteobacteria</taxon>
        <taxon>Lysobacterales</taxon>
        <taxon>Lysobacteraceae</taxon>
        <taxon>Rehaibacterium</taxon>
    </lineage>
</organism>
<reference evidence="2 3" key="1">
    <citation type="submission" date="2020-08" db="EMBL/GenBank/DDBJ databases">
        <title>Genomic Encyclopedia of Type Strains, Phase IV (KMG-IV): sequencing the most valuable type-strain genomes for metagenomic binning, comparative biology and taxonomic classification.</title>
        <authorList>
            <person name="Goeker M."/>
        </authorList>
    </citation>
    <scope>NUCLEOTIDE SEQUENCE [LARGE SCALE GENOMIC DNA]</scope>
    <source>
        <strain evidence="2 3">DSM 25897</strain>
    </source>
</reference>
<dbReference type="Proteomes" id="UP000519004">
    <property type="component" value="Unassembled WGS sequence"/>
</dbReference>
<dbReference type="RefSeq" id="WP_221301218.1">
    <property type="nucleotide sequence ID" value="NZ_JACHHX010000010.1"/>
</dbReference>
<dbReference type="EMBL" id="JACHHX010000010">
    <property type="protein sequence ID" value="MBB5015735.1"/>
    <property type="molecule type" value="Genomic_DNA"/>
</dbReference>
<dbReference type="Pfam" id="PF05960">
    <property type="entry name" value="DUF885"/>
    <property type="match status" value="1"/>
</dbReference>
<gene>
    <name evidence="2" type="ORF">HNQ58_001643</name>
</gene>
<keyword evidence="3" id="KW-1185">Reference proteome</keyword>
<sequence length="614" mass="68875">MPHAPASRSLLTRSVLALALGAALAGCGPSGNDNRGVETAAVGAAQAEARAAQLEQLYAEYWEERLQRNPVQATFIGDHRYNDRLPNFLAPDYIEENRALAQRWLERARAIGGDGLDGQARLSYEIFVHNLEGELAGYRFPQHLAPLNQFYNLAGQYAMLGSGSSAQPFVTVQDYDHWLARAGNIPALFDQMIANLREGVHRGIVQPRVLIEKVIPQLDALIHDDPTQTLFWQPIAKLPADFSAADRARLTEAYRTLIADTLMPAYRRLRDYVANEYLPACRDSVGLSALPDGEAWYAWRVAQSTTTTLTPEQIHQIGLDEVARIHTEMLDVAGQLGVERDLAALFAHVQSLPESRFADEDDLLNQYRAFRATVDPLLPALFDLMPRADFEIRPVEAFRAPSASAASYQAPSQDGRRPGIFYVNTYDIPARPRYSLEALYLHEATPGHHFQIALQRELTDLPAFRRFGGETAFSEGWGLYAESLGKELGVYRDPLMYFGALEYELWRSIRLVVDTGLHAKGWSRQDVLDYMYANSPVQPTRAVSEAERFMAIPGQALAYKIGQLKIRELRDRAEAALGERFDVRAFHREVLKDGSVPLNVLEAKIERWIETQRG</sequence>
<feature type="chain" id="PRO_5031423796" evidence="1">
    <location>
        <begin position="26"/>
        <end position="614"/>
    </location>
</feature>
<keyword evidence="1" id="KW-0732">Signal</keyword>